<reference evidence="1 2" key="1">
    <citation type="submission" date="2020-03" db="EMBL/GenBank/DDBJ databases">
        <title>Genome sequence of Toxoplasma gondii RH-88 strain.</title>
        <authorList>
            <person name="Lorenzi H.A."/>
            <person name="Venepally P."/>
            <person name="Rozenberg A."/>
            <person name="Sibley D."/>
        </authorList>
    </citation>
    <scope>NUCLEOTIDE SEQUENCE [LARGE SCALE GENOMIC DNA]</scope>
    <source>
        <strain evidence="1 2">RH-88</strain>
    </source>
</reference>
<sequence length="80" mass="9075">MMTHQSDGAMAMQSENTVEPLFQLLVHKVTIENFDLMRDLGDREDWDALTITISNEDRVFIEVTGTRECNTYHITASAGL</sequence>
<organism evidence="1 2">
    <name type="scientific">Toxoplasma gondii</name>
    <dbReference type="NCBI Taxonomy" id="5811"/>
    <lineage>
        <taxon>Eukaryota</taxon>
        <taxon>Sar</taxon>
        <taxon>Alveolata</taxon>
        <taxon>Apicomplexa</taxon>
        <taxon>Conoidasida</taxon>
        <taxon>Coccidia</taxon>
        <taxon>Eucoccidiorida</taxon>
        <taxon>Eimeriorina</taxon>
        <taxon>Sarcocystidae</taxon>
        <taxon>Toxoplasma</taxon>
    </lineage>
</organism>
<accession>A0A7J6K0P5</accession>
<evidence type="ECO:0000313" key="1">
    <source>
        <dbReference type="EMBL" id="KAF4640993.1"/>
    </source>
</evidence>
<evidence type="ECO:0000313" key="2">
    <source>
        <dbReference type="Proteomes" id="UP000557509"/>
    </source>
</evidence>
<comment type="caution">
    <text evidence="1">The sequence shown here is derived from an EMBL/GenBank/DDBJ whole genome shotgun (WGS) entry which is preliminary data.</text>
</comment>
<dbReference type="AlphaFoldDB" id="A0A7J6K0P5"/>
<keyword evidence="2" id="KW-1185">Reference proteome</keyword>
<gene>
    <name evidence="1" type="ORF">TGRH88_068010</name>
</gene>
<name>A0A7J6K0P5_TOXGO</name>
<dbReference type="VEuPathDB" id="ToxoDB:TGME49_263010"/>
<proteinExistence type="predicted"/>
<dbReference type="EMBL" id="JAAUHK010000194">
    <property type="protein sequence ID" value="KAF4640993.1"/>
    <property type="molecule type" value="Genomic_DNA"/>
</dbReference>
<protein>
    <submittedName>
        <fullName evidence="1">Uncharacterized protein</fullName>
    </submittedName>
</protein>
<dbReference type="Proteomes" id="UP000557509">
    <property type="component" value="Unassembled WGS sequence"/>
</dbReference>